<keyword evidence="4" id="KW-1017">Isopeptide bond</keyword>
<evidence type="ECO:0000256" key="6">
    <source>
        <dbReference type="ARBA" id="ARBA00022843"/>
    </source>
</evidence>
<evidence type="ECO:0000256" key="9">
    <source>
        <dbReference type="ARBA" id="ARBA00023242"/>
    </source>
</evidence>
<accession>A0A843U6V5</accession>
<keyword evidence="7" id="KW-0805">Transcription regulation</keyword>
<keyword evidence="8" id="KW-0804">Transcription</keyword>
<evidence type="ECO:0000256" key="8">
    <source>
        <dbReference type="ARBA" id="ARBA00023163"/>
    </source>
</evidence>
<keyword evidence="5" id="KW-0597">Phosphoprotein</keyword>
<dbReference type="AlphaFoldDB" id="A0A843U6V5"/>
<dbReference type="Pfam" id="PF10497">
    <property type="entry name" value="zf-4CXXC_R1"/>
    <property type="match status" value="1"/>
</dbReference>
<dbReference type="InterPro" id="IPR018866">
    <property type="entry name" value="Znf-4CXXC_R1"/>
</dbReference>
<dbReference type="PANTHER" id="PTHR31169:SF8">
    <property type="entry name" value="ZINC-FINGER DOMAIN OF MONOAMINE-OXIDASE A REPRESSOR R1 PROTEIN"/>
    <property type="match status" value="1"/>
</dbReference>
<gene>
    <name evidence="14" type="ORF">Taro_008401</name>
</gene>
<dbReference type="SMART" id="SM00571">
    <property type="entry name" value="DDT"/>
    <property type="match status" value="1"/>
</dbReference>
<evidence type="ECO:0000313" key="15">
    <source>
        <dbReference type="Proteomes" id="UP000652761"/>
    </source>
</evidence>
<feature type="region of interest" description="Disordered" evidence="11">
    <location>
        <begin position="199"/>
        <end position="220"/>
    </location>
</feature>
<dbReference type="GO" id="GO:0006355">
    <property type="term" value="P:regulation of DNA-templated transcription"/>
    <property type="evidence" value="ECO:0007669"/>
    <property type="project" value="InterPro"/>
</dbReference>
<keyword evidence="15" id="KW-1185">Reference proteome</keyword>
<keyword evidence="10" id="KW-0175">Coiled coil</keyword>
<keyword evidence="6" id="KW-0832">Ubl conjugation</keyword>
<evidence type="ECO:0000256" key="5">
    <source>
        <dbReference type="ARBA" id="ARBA00022553"/>
    </source>
</evidence>
<protein>
    <recommendedName>
        <fullName evidence="13">DDT domain-containing protein</fullName>
    </recommendedName>
</protein>
<dbReference type="InterPro" id="IPR018501">
    <property type="entry name" value="DDT_dom"/>
</dbReference>
<keyword evidence="9" id="KW-0539">Nucleus</keyword>
<feature type="coiled-coil region" evidence="10">
    <location>
        <begin position="516"/>
        <end position="547"/>
    </location>
</feature>
<feature type="region of interest" description="Disordered" evidence="11">
    <location>
        <begin position="155"/>
        <end position="181"/>
    </location>
</feature>
<dbReference type="GO" id="GO:0005737">
    <property type="term" value="C:cytoplasm"/>
    <property type="evidence" value="ECO:0007669"/>
    <property type="project" value="UniProtKB-SubCell"/>
</dbReference>
<comment type="caution">
    <text evidence="14">The sequence shown here is derived from an EMBL/GenBank/DDBJ whole genome shotgun (WGS) entry which is preliminary data.</text>
</comment>
<proteinExistence type="predicted"/>
<evidence type="ECO:0000256" key="11">
    <source>
        <dbReference type="SAM" id="MobiDB-lite"/>
    </source>
</evidence>
<evidence type="ECO:0000256" key="10">
    <source>
        <dbReference type="SAM" id="Coils"/>
    </source>
</evidence>
<comment type="subcellular location">
    <subcellularLocation>
        <location evidence="2">Cytoplasm</location>
    </subcellularLocation>
    <subcellularLocation>
        <location evidence="1">Nucleus</location>
    </subcellularLocation>
</comment>
<dbReference type="Proteomes" id="UP000652761">
    <property type="component" value="Unassembled WGS sequence"/>
</dbReference>
<dbReference type="GO" id="GO:0005634">
    <property type="term" value="C:nucleus"/>
    <property type="evidence" value="ECO:0007669"/>
    <property type="project" value="UniProtKB-SubCell"/>
</dbReference>
<reference evidence="14" key="1">
    <citation type="submission" date="2017-07" db="EMBL/GenBank/DDBJ databases">
        <title>Taro Niue Genome Assembly and Annotation.</title>
        <authorList>
            <person name="Atibalentja N."/>
            <person name="Keating K."/>
            <person name="Fields C.J."/>
        </authorList>
    </citation>
    <scope>NUCLEOTIDE SEQUENCE</scope>
    <source>
        <strain evidence="14">Niue_2</strain>
        <tissue evidence="14">Leaf</tissue>
    </source>
</reference>
<evidence type="ECO:0000256" key="2">
    <source>
        <dbReference type="ARBA" id="ARBA00004496"/>
    </source>
</evidence>
<dbReference type="PANTHER" id="PTHR31169">
    <property type="entry name" value="OS05G0300700 PROTEIN"/>
    <property type="match status" value="1"/>
</dbReference>
<dbReference type="PROSITE" id="PS50827">
    <property type="entry name" value="DDT"/>
    <property type="match status" value="1"/>
</dbReference>
<dbReference type="OrthoDB" id="298344at2759"/>
<evidence type="ECO:0000256" key="4">
    <source>
        <dbReference type="ARBA" id="ARBA00022499"/>
    </source>
</evidence>
<evidence type="ECO:0000256" key="3">
    <source>
        <dbReference type="ARBA" id="ARBA00022490"/>
    </source>
</evidence>
<evidence type="ECO:0000256" key="7">
    <source>
        <dbReference type="ARBA" id="ARBA00023015"/>
    </source>
</evidence>
<keyword evidence="12" id="KW-0732">Signal</keyword>
<dbReference type="InterPro" id="IPR040221">
    <property type="entry name" value="CDCA7/CDA7L"/>
</dbReference>
<name>A0A843U6V5_COLES</name>
<evidence type="ECO:0000259" key="13">
    <source>
        <dbReference type="PROSITE" id="PS50827"/>
    </source>
</evidence>
<feature type="domain" description="DDT" evidence="13">
    <location>
        <begin position="369"/>
        <end position="434"/>
    </location>
</feature>
<keyword evidence="3" id="KW-0963">Cytoplasm</keyword>
<evidence type="ECO:0000256" key="1">
    <source>
        <dbReference type="ARBA" id="ARBA00004123"/>
    </source>
</evidence>
<evidence type="ECO:0000256" key="12">
    <source>
        <dbReference type="SAM" id="SignalP"/>
    </source>
</evidence>
<feature type="chain" id="PRO_5032997289" description="DDT domain-containing protein" evidence="12">
    <location>
        <begin position="25"/>
        <end position="586"/>
    </location>
</feature>
<feature type="non-terminal residue" evidence="14">
    <location>
        <position position="586"/>
    </location>
</feature>
<organism evidence="14 15">
    <name type="scientific">Colocasia esculenta</name>
    <name type="common">Wild taro</name>
    <name type="synonym">Arum esculentum</name>
    <dbReference type="NCBI Taxonomy" id="4460"/>
    <lineage>
        <taxon>Eukaryota</taxon>
        <taxon>Viridiplantae</taxon>
        <taxon>Streptophyta</taxon>
        <taxon>Embryophyta</taxon>
        <taxon>Tracheophyta</taxon>
        <taxon>Spermatophyta</taxon>
        <taxon>Magnoliopsida</taxon>
        <taxon>Liliopsida</taxon>
        <taxon>Araceae</taxon>
        <taxon>Aroideae</taxon>
        <taxon>Colocasieae</taxon>
        <taxon>Colocasia</taxon>
    </lineage>
</organism>
<feature type="signal peptide" evidence="12">
    <location>
        <begin position="1"/>
        <end position="24"/>
    </location>
</feature>
<dbReference type="EMBL" id="NMUH01000276">
    <property type="protein sequence ID" value="MQL76019.1"/>
    <property type="molecule type" value="Genomic_DNA"/>
</dbReference>
<sequence>MPFQLGFCLVSLMFSCGWVWQCRQKTMDFSAACSNERRGKPCTIRFCHKCLRNRYGEKAEEVAAQEGWNCPKCRGICNCSLCMKKKGQQPTGILVHTARATGCSSVSEMLQLYQMRPEAKEMDGNANAVSANLPTPSKFYLIGCAFGALQQLVASERPQGKEKSRATSKVKRKLETKCQTSKPSEEKIEIVDVGKKGKNKISKLKGGNGNSIECNPRKDGTKENVVAKKKLKKDSGRCQKKDDAVDESGKLSTDHIGKEIPKIDGKTGCSGVMQVCDGSKEKGDLRKGVKEIKKSTKSKQMDIRKVLSDGTGKDVLTKKKKDGAEPEVSQKVRKEYKRALTAVGNSPDSAVVLPEATRLTTVAGIDLQVEDVGPALQFLEFCSAFGKVLGIKKAQPESVLRELSCGRGARRGQNSLIVQFFVKLLSRIQKQEGERSPSGAVNDGTWLKALKKCITESPCRFEGLPVDWIKKGAIGYILLDSSEKLRLLNFICDELLGTEEMRSWIDKENMGFIEERKEARDKVLSAKEEEKRLKKKLRDEVAEAMLQLRNGSPLTISEHNDLVAKIKIETEKAHSEVLGSLDVLRK</sequence>
<evidence type="ECO:0000313" key="14">
    <source>
        <dbReference type="EMBL" id="MQL76019.1"/>
    </source>
</evidence>